<feature type="compositionally biased region" description="Basic and acidic residues" evidence="1">
    <location>
        <begin position="7"/>
        <end position="18"/>
    </location>
</feature>
<evidence type="ECO:0000256" key="1">
    <source>
        <dbReference type="SAM" id="MobiDB-lite"/>
    </source>
</evidence>
<name>A0A7I8IFF0_SPIIN</name>
<protein>
    <submittedName>
        <fullName evidence="2">Uncharacterized protein</fullName>
    </submittedName>
</protein>
<gene>
    <name evidence="2" type="ORF">SI7747_02003088</name>
</gene>
<dbReference type="Proteomes" id="UP001189122">
    <property type="component" value="Unassembled WGS sequence"/>
</dbReference>
<keyword evidence="3" id="KW-1185">Reference proteome</keyword>
<accession>A0A7I8IFF0</accession>
<dbReference type="EMBL" id="LR743589">
    <property type="protein sequence ID" value="CAA2616875.1"/>
    <property type="molecule type" value="Genomic_DNA"/>
</dbReference>
<dbReference type="AlphaFoldDB" id="A0A7I8IFF0"/>
<reference evidence="2 3" key="1">
    <citation type="submission" date="2019-12" db="EMBL/GenBank/DDBJ databases">
        <authorList>
            <person name="Scholz U."/>
            <person name="Mascher M."/>
            <person name="Fiebig A."/>
        </authorList>
    </citation>
    <scope>NUCLEOTIDE SEQUENCE</scope>
</reference>
<organism evidence="2">
    <name type="scientific">Spirodela intermedia</name>
    <name type="common">Intermediate duckweed</name>
    <dbReference type="NCBI Taxonomy" id="51605"/>
    <lineage>
        <taxon>Eukaryota</taxon>
        <taxon>Viridiplantae</taxon>
        <taxon>Streptophyta</taxon>
        <taxon>Embryophyta</taxon>
        <taxon>Tracheophyta</taxon>
        <taxon>Spermatophyta</taxon>
        <taxon>Magnoliopsida</taxon>
        <taxon>Liliopsida</taxon>
        <taxon>Araceae</taxon>
        <taxon>Lemnoideae</taxon>
        <taxon>Spirodela</taxon>
    </lineage>
</organism>
<evidence type="ECO:0000313" key="3">
    <source>
        <dbReference type="Proteomes" id="UP001189122"/>
    </source>
</evidence>
<evidence type="ECO:0000313" key="2">
    <source>
        <dbReference type="EMBL" id="CAA2616875.1"/>
    </source>
</evidence>
<dbReference type="EMBL" id="CACRZD030000002">
    <property type="protein sequence ID" value="CAA6656548.1"/>
    <property type="molecule type" value="Genomic_DNA"/>
</dbReference>
<feature type="region of interest" description="Disordered" evidence="1">
    <location>
        <begin position="1"/>
        <end position="38"/>
    </location>
</feature>
<sequence>MNKRRQEKLTWDRVDKSNNDGGDGAPSYDRSRTKPTKP</sequence>
<proteinExistence type="predicted"/>